<protein>
    <submittedName>
        <fullName evidence="1">Uncharacterized protein</fullName>
    </submittedName>
</protein>
<evidence type="ECO:0000313" key="2">
    <source>
        <dbReference type="EMBL" id="MPW23039.1"/>
    </source>
</evidence>
<name>A0A7X1NHJ8_9BURK</name>
<gene>
    <name evidence="1" type="ORF">GCT13_36075</name>
    <name evidence="2" type="ORF">GCT13_41255</name>
    <name evidence="3" type="ORF">GCT13_44015</name>
</gene>
<keyword evidence="4" id="KW-1185">Reference proteome</keyword>
<reference evidence="1 4" key="1">
    <citation type="submission" date="2019-10" db="EMBL/GenBank/DDBJ databases">
        <title>Paraburkholderia sp. isolated from nodules of Mimosa pudica from Brazilian Atlantic Forest soils.</title>
        <authorList>
            <person name="Paulitsch F."/>
            <person name="Hungria M."/>
            <person name="Dall'Agnol R."/>
        </authorList>
    </citation>
    <scope>NUCLEOTIDE SEQUENCE [LARGE SCALE GENOMIC DNA]</scope>
    <source>
        <strain evidence="1 4">CNPSo 3157</strain>
    </source>
</reference>
<accession>A0A7X1NHJ8</accession>
<dbReference type="EMBL" id="WHNP01000057">
    <property type="protein sequence ID" value="MPW22112.1"/>
    <property type="molecule type" value="Genomic_DNA"/>
</dbReference>
<comment type="caution">
    <text evidence="1">The sequence shown here is derived from an EMBL/GenBank/DDBJ whole genome shotgun (WGS) entry which is preliminary data.</text>
</comment>
<dbReference type="EMBL" id="WHNP01000088">
    <property type="protein sequence ID" value="MPW23039.1"/>
    <property type="molecule type" value="Genomic_DNA"/>
</dbReference>
<evidence type="ECO:0000313" key="3">
    <source>
        <dbReference type="EMBL" id="MPW23514.1"/>
    </source>
</evidence>
<proteinExistence type="predicted"/>
<sequence>MPKVLVQQFYQDNGELFVELGGPREVNVTDAELDLLESAQEIIFLDDHGGYFALAPEGE</sequence>
<dbReference type="AlphaFoldDB" id="A0A7X1NHJ8"/>
<evidence type="ECO:0000313" key="1">
    <source>
        <dbReference type="EMBL" id="MPW22112.1"/>
    </source>
</evidence>
<dbReference type="Proteomes" id="UP000484381">
    <property type="component" value="Unassembled WGS sequence"/>
</dbReference>
<evidence type="ECO:0000313" key="4">
    <source>
        <dbReference type="Proteomes" id="UP000484381"/>
    </source>
</evidence>
<dbReference type="EMBL" id="WHNP01000114">
    <property type="protein sequence ID" value="MPW23514.1"/>
    <property type="molecule type" value="Genomic_DNA"/>
</dbReference>
<organism evidence="1 4">
    <name type="scientific">Paraburkholderia franconis</name>
    <dbReference type="NCBI Taxonomy" id="2654983"/>
    <lineage>
        <taxon>Bacteria</taxon>
        <taxon>Pseudomonadati</taxon>
        <taxon>Pseudomonadota</taxon>
        <taxon>Betaproteobacteria</taxon>
        <taxon>Burkholderiales</taxon>
        <taxon>Burkholderiaceae</taxon>
        <taxon>Paraburkholderia</taxon>
    </lineage>
</organism>
<dbReference type="RefSeq" id="WP_152766542.1">
    <property type="nucleotide sequence ID" value="NZ_WHNP01000057.1"/>
</dbReference>